<feature type="compositionally biased region" description="Basic and acidic residues" evidence="1">
    <location>
        <begin position="151"/>
        <end position="177"/>
    </location>
</feature>
<evidence type="ECO:0000256" key="1">
    <source>
        <dbReference type="SAM" id="MobiDB-lite"/>
    </source>
</evidence>
<evidence type="ECO:0000313" key="2">
    <source>
        <dbReference type="EMBL" id="WFC93982.1"/>
    </source>
</evidence>
<name>A0AAF0DR95_9BASI</name>
<feature type="region of interest" description="Disordered" evidence="1">
    <location>
        <begin position="64"/>
        <end position="187"/>
    </location>
</feature>
<evidence type="ECO:0000313" key="3">
    <source>
        <dbReference type="Proteomes" id="UP001216638"/>
    </source>
</evidence>
<protein>
    <submittedName>
        <fullName evidence="2">Uncharacterized protein</fullName>
    </submittedName>
</protein>
<gene>
    <name evidence="2" type="ORF">MBRA1_000609</name>
</gene>
<dbReference type="EMBL" id="CP119951">
    <property type="protein sequence ID" value="WFC93982.1"/>
    <property type="molecule type" value="Genomic_DNA"/>
</dbReference>
<keyword evidence="3" id="KW-1185">Reference proteome</keyword>
<feature type="compositionally biased region" description="Low complexity" evidence="1">
    <location>
        <begin position="82"/>
        <end position="93"/>
    </location>
</feature>
<organism evidence="2 3">
    <name type="scientific">Malassezia brasiliensis</name>
    <dbReference type="NCBI Taxonomy" id="1821822"/>
    <lineage>
        <taxon>Eukaryota</taxon>
        <taxon>Fungi</taxon>
        <taxon>Dikarya</taxon>
        <taxon>Basidiomycota</taxon>
        <taxon>Ustilaginomycotina</taxon>
        <taxon>Malasseziomycetes</taxon>
        <taxon>Malasseziales</taxon>
        <taxon>Malasseziaceae</taxon>
        <taxon>Malassezia</taxon>
    </lineage>
</organism>
<dbReference type="AlphaFoldDB" id="A0AAF0DR95"/>
<sequence>MVEILSDLEATDADARAQDMNAALQGRLTGAKLLVSAAYVFLDVIWIHMELERVHTYFTKLKKAERADGGTGESAPSQRIDAAAASRMVTAAAGEKRKHTRFDEEEEKPNPEKSGKTKNTSTTSELNSKIKSKKTKKKETTSNLETFAQDTQHKGDVKMAKDGEKASKSKHKTDTESKKKKKKTKQA</sequence>
<dbReference type="Proteomes" id="UP001216638">
    <property type="component" value="Chromosome 1"/>
</dbReference>
<accession>A0AAF0DR95</accession>
<feature type="compositionally biased region" description="Basic residues" evidence="1">
    <location>
        <begin position="178"/>
        <end position="187"/>
    </location>
</feature>
<proteinExistence type="predicted"/>
<reference evidence="2" key="1">
    <citation type="submission" date="2023-03" db="EMBL/GenBank/DDBJ databases">
        <title>Mating type loci evolution in Malassezia.</title>
        <authorList>
            <person name="Coelho M.A."/>
        </authorList>
    </citation>
    <scope>NUCLEOTIDE SEQUENCE</scope>
    <source>
        <strain evidence="2">CBS 14135</strain>
    </source>
</reference>